<name>A0A7R7VQS3_ASPCH</name>
<organism evidence="2 3">
    <name type="scientific">Aspergillus chevalieri</name>
    <name type="common">Eurotium chevalieri</name>
    <dbReference type="NCBI Taxonomy" id="182096"/>
    <lineage>
        <taxon>Eukaryota</taxon>
        <taxon>Fungi</taxon>
        <taxon>Dikarya</taxon>
        <taxon>Ascomycota</taxon>
        <taxon>Pezizomycotina</taxon>
        <taxon>Eurotiomycetes</taxon>
        <taxon>Eurotiomycetidae</taxon>
        <taxon>Eurotiales</taxon>
        <taxon>Aspergillaceae</taxon>
        <taxon>Aspergillus</taxon>
        <taxon>Aspergillus subgen. Aspergillus</taxon>
    </lineage>
</organism>
<dbReference type="AlphaFoldDB" id="A0A7R7VQS3"/>
<dbReference type="RefSeq" id="XP_043137494.1">
    <property type="nucleotide sequence ID" value="XM_043279857.1"/>
</dbReference>
<accession>A0A7R7VQS3</accession>
<evidence type="ECO:0000313" key="3">
    <source>
        <dbReference type="Proteomes" id="UP000637239"/>
    </source>
</evidence>
<protein>
    <submittedName>
        <fullName evidence="2">Uncharacterized protein</fullName>
    </submittedName>
</protein>
<dbReference type="Proteomes" id="UP000637239">
    <property type="component" value="Chromosome 5"/>
</dbReference>
<feature type="region of interest" description="Disordered" evidence="1">
    <location>
        <begin position="1"/>
        <end position="54"/>
    </location>
</feature>
<evidence type="ECO:0000313" key="2">
    <source>
        <dbReference type="EMBL" id="BCR88972.1"/>
    </source>
</evidence>
<gene>
    <name evidence="2" type="ORF">ACHE_50170S</name>
</gene>
<dbReference type="KEGG" id="ache:ACHE_50170S"/>
<reference evidence="2" key="2">
    <citation type="submission" date="2021-02" db="EMBL/GenBank/DDBJ databases">
        <title>Aspergillus chevalieri M1 genome sequence.</title>
        <authorList>
            <person name="Kadooka C."/>
            <person name="Mori K."/>
            <person name="Futagami T."/>
        </authorList>
    </citation>
    <scope>NUCLEOTIDE SEQUENCE</scope>
    <source>
        <strain evidence="2">M1</strain>
    </source>
</reference>
<evidence type="ECO:0000256" key="1">
    <source>
        <dbReference type="SAM" id="MobiDB-lite"/>
    </source>
</evidence>
<reference evidence="2" key="1">
    <citation type="submission" date="2021-01" db="EMBL/GenBank/DDBJ databases">
        <authorList>
            <consortium name="Aspergillus chevalieri M1 genome sequencing consortium"/>
            <person name="Kazuki M."/>
            <person name="Futagami T."/>
        </authorList>
    </citation>
    <scope>NUCLEOTIDE SEQUENCE</scope>
    <source>
        <strain evidence="2">M1</strain>
    </source>
</reference>
<sequence>MVPDWKAGPPSGHTRIKHPRPPRPPQHRSPNQPRTPSRNRQPQWQSLPNPPQHTTNFIEKIYWNPRAYDLRNIWMWYNEVERFLIAERAPDMLKEAARSCLLNDLYVKMHEMCLG</sequence>
<keyword evidence="3" id="KW-1185">Reference proteome</keyword>
<dbReference type="EMBL" id="AP024420">
    <property type="protein sequence ID" value="BCR88972.1"/>
    <property type="molecule type" value="Genomic_DNA"/>
</dbReference>
<proteinExistence type="predicted"/>
<dbReference type="GeneID" id="66983330"/>
<feature type="compositionally biased region" description="Polar residues" evidence="1">
    <location>
        <begin position="35"/>
        <end position="54"/>
    </location>
</feature>